<evidence type="ECO:0000313" key="3">
    <source>
        <dbReference type="Proteomes" id="UP000543554"/>
    </source>
</evidence>
<feature type="chain" id="PRO_5041449141" evidence="1">
    <location>
        <begin position="23"/>
        <end position="68"/>
    </location>
</feature>
<evidence type="ECO:0000313" key="2">
    <source>
        <dbReference type="EMBL" id="MBA8914633.1"/>
    </source>
</evidence>
<accession>A0AA40S4X5</accession>
<evidence type="ECO:0000256" key="1">
    <source>
        <dbReference type="SAM" id="SignalP"/>
    </source>
</evidence>
<protein>
    <submittedName>
        <fullName evidence="2">Uncharacterized protein</fullName>
    </submittedName>
</protein>
<feature type="signal peptide" evidence="1">
    <location>
        <begin position="1"/>
        <end position="22"/>
    </location>
</feature>
<keyword evidence="1" id="KW-0732">Signal</keyword>
<dbReference type="AlphaFoldDB" id="A0AA40S4X5"/>
<reference evidence="2 3" key="1">
    <citation type="submission" date="2020-08" db="EMBL/GenBank/DDBJ databases">
        <title>Genomic Encyclopedia of Type Strains, Phase IV (KMG-IV): sequencing the most valuable type-strain genomes for metagenomic binning, comparative biology and taxonomic classification.</title>
        <authorList>
            <person name="Goeker M."/>
        </authorList>
    </citation>
    <scope>NUCLEOTIDE SEQUENCE [LARGE SCALE GENOMIC DNA]</scope>
    <source>
        <strain evidence="2 3">DSM 11490</strain>
    </source>
</reference>
<dbReference type="EMBL" id="JACJIB010000006">
    <property type="protein sequence ID" value="MBA8914633.1"/>
    <property type="molecule type" value="Genomic_DNA"/>
</dbReference>
<organism evidence="2 3">
    <name type="scientific">Methylorubrum thiocyanatum</name>
    <dbReference type="NCBI Taxonomy" id="47958"/>
    <lineage>
        <taxon>Bacteria</taxon>
        <taxon>Pseudomonadati</taxon>
        <taxon>Pseudomonadota</taxon>
        <taxon>Alphaproteobacteria</taxon>
        <taxon>Hyphomicrobiales</taxon>
        <taxon>Methylobacteriaceae</taxon>
        <taxon>Methylorubrum</taxon>
    </lineage>
</organism>
<keyword evidence="3" id="KW-1185">Reference proteome</keyword>
<dbReference type="Proteomes" id="UP000543554">
    <property type="component" value="Unassembled WGS sequence"/>
</dbReference>
<sequence>MRLLPLLVVFALLATGLGYALAASPCMDDSSRCGNAPSRTVETPASTKVGAGAHHDPFVRSLQSSKSW</sequence>
<gene>
    <name evidence="2" type="ORF">HNR51_003726</name>
</gene>
<comment type="caution">
    <text evidence="2">The sequence shown here is derived from an EMBL/GenBank/DDBJ whole genome shotgun (WGS) entry which is preliminary data.</text>
</comment>
<proteinExistence type="predicted"/>
<name>A0AA40S4X5_9HYPH</name>